<protein>
    <submittedName>
        <fullName evidence="1">Uncharacterized protein</fullName>
    </submittedName>
</protein>
<sequence length="30" mass="3458">MILKLINVFLKKLSFEGLKQLEGLFFISMG</sequence>
<organism evidence="1">
    <name type="scientific">marine metagenome</name>
    <dbReference type="NCBI Taxonomy" id="408172"/>
    <lineage>
        <taxon>unclassified sequences</taxon>
        <taxon>metagenomes</taxon>
        <taxon>ecological metagenomes</taxon>
    </lineage>
</organism>
<dbReference type="AlphaFoldDB" id="A0A382BEP7"/>
<name>A0A382BEP7_9ZZZZ</name>
<accession>A0A382BEP7</accession>
<proteinExistence type="predicted"/>
<reference evidence="1" key="1">
    <citation type="submission" date="2018-05" db="EMBL/GenBank/DDBJ databases">
        <authorList>
            <person name="Lanie J.A."/>
            <person name="Ng W.-L."/>
            <person name="Kazmierczak K.M."/>
            <person name="Andrzejewski T.M."/>
            <person name="Davidsen T.M."/>
            <person name="Wayne K.J."/>
            <person name="Tettelin H."/>
            <person name="Glass J.I."/>
            <person name="Rusch D."/>
            <person name="Podicherti R."/>
            <person name="Tsui H.-C.T."/>
            <person name="Winkler M.E."/>
        </authorList>
    </citation>
    <scope>NUCLEOTIDE SEQUENCE</scope>
</reference>
<gene>
    <name evidence="1" type="ORF">METZ01_LOCUS165122</name>
</gene>
<dbReference type="EMBL" id="UINC01029480">
    <property type="protein sequence ID" value="SVB12268.1"/>
    <property type="molecule type" value="Genomic_DNA"/>
</dbReference>
<evidence type="ECO:0000313" key="1">
    <source>
        <dbReference type="EMBL" id="SVB12268.1"/>
    </source>
</evidence>